<accession>A0A1I4JEX3</accession>
<feature type="transmembrane region" description="Helical" evidence="2">
    <location>
        <begin position="184"/>
        <end position="207"/>
    </location>
</feature>
<gene>
    <name evidence="3" type="ORF">SAMN05192584_12373</name>
</gene>
<sequence length="309" mass="30555">MRAPVARAAADLRLLRAAVFAAVCVTLSAAGHVSAAGQSLSVWAVLAGFAAVLATAVPLAGRERSLPGIAALLALGQVALHFLFSCGQAAHTAQTQTPAAPDRGDGGVLALAGRLLCNDRAAAALSEAEARRIVADAGLSGALPGGHAAGGHTAAGAADTVAGATAGTAIGGAADCLRYAVNSALSLLSAPMLLGHLLAALAMGWLLRRGDAALWRLVGLSAHFADGLDGLDGLDGFTGGLCGLLVRALRTALRCVRALLRGLLPEDAVPVRAPRADAAGGPVPPASLLPSHSVVRRGPPAARDLTLAA</sequence>
<keyword evidence="4" id="KW-1185">Reference proteome</keyword>
<name>A0A1I4JEX3_9ACTN</name>
<dbReference type="EMBL" id="FOSG01000023">
    <property type="protein sequence ID" value="SFL65128.1"/>
    <property type="molecule type" value="Genomic_DNA"/>
</dbReference>
<keyword evidence="2" id="KW-0472">Membrane</keyword>
<dbReference type="OrthoDB" id="4350641at2"/>
<reference evidence="4" key="1">
    <citation type="submission" date="2016-10" db="EMBL/GenBank/DDBJ databases">
        <authorList>
            <person name="Varghese N."/>
            <person name="Submissions S."/>
        </authorList>
    </citation>
    <scope>NUCLEOTIDE SEQUENCE [LARGE SCALE GENOMIC DNA]</scope>
    <source>
        <strain evidence="4">PL19</strain>
    </source>
</reference>
<evidence type="ECO:0000256" key="2">
    <source>
        <dbReference type="SAM" id="Phobius"/>
    </source>
</evidence>
<keyword evidence="2" id="KW-1133">Transmembrane helix</keyword>
<feature type="transmembrane region" description="Helical" evidence="2">
    <location>
        <begin position="40"/>
        <end position="59"/>
    </location>
</feature>
<feature type="region of interest" description="Disordered" evidence="1">
    <location>
        <begin position="275"/>
        <end position="297"/>
    </location>
</feature>
<evidence type="ECO:0000313" key="3">
    <source>
        <dbReference type="EMBL" id="SFL65128.1"/>
    </source>
</evidence>
<evidence type="ECO:0000313" key="4">
    <source>
        <dbReference type="Proteomes" id="UP000198928"/>
    </source>
</evidence>
<keyword evidence="2" id="KW-0812">Transmembrane</keyword>
<dbReference type="RefSeq" id="WP_093851938.1">
    <property type="nucleotide sequence ID" value="NZ_FOSG01000023.1"/>
</dbReference>
<evidence type="ECO:0000256" key="1">
    <source>
        <dbReference type="SAM" id="MobiDB-lite"/>
    </source>
</evidence>
<dbReference type="AlphaFoldDB" id="A0A1I4JEX3"/>
<dbReference type="Proteomes" id="UP000198928">
    <property type="component" value="Unassembled WGS sequence"/>
</dbReference>
<protein>
    <submittedName>
        <fullName evidence="3">Uncharacterized protein</fullName>
    </submittedName>
</protein>
<organism evidence="3 4">
    <name type="scientific">Streptomyces pini</name>
    <dbReference type="NCBI Taxonomy" id="1520580"/>
    <lineage>
        <taxon>Bacteria</taxon>
        <taxon>Bacillati</taxon>
        <taxon>Actinomycetota</taxon>
        <taxon>Actinomycetes</taxon>
        <taxon>Kitasatosporales</taxon>
        <taxon>Streptomycetaceae</taxon>
        <taxon>Streptomyces</taxon>
    </lineage>
</organism>
<proteinExistence type="predicted"/>